<dbReference type="EMBL" id="PFSC01000195">
    <property type="protein sequence ID" value="PJC30112.1"/>
    <property type="molecule type" value="Genomic_DNA"/>
</dbReference>
<evidence type="ECO:0000313" key="1">
    <source>
        <dbReference type="EMBL" id="PJC30112.1"/>
    </source>
</evidence>
<dbReference type="InterPro" id="IPR005906">
    <property type="entry name" value="LysW"/>
</dbReference>
<accession>A0A2M8EW70</accession>
<organism evidence="1 2">
    <name type="scientific">Candidatus Roizmanbacteria bacterium CG_4_9_14_0_2_um_filter_39_13</name>
    <dbReference type="NCBI Taxonomy" id="1974839"/>
    <lineage>
        <taxon>Bacteria</taxon>
        <taxon>Candidatus Roizmaniibacteriota</taxon>
    </lineage>
</organism>
<protein>
    <submittedName>
        <fullName evidence="1">Lysine biosynthesis protein LysW</fullName>
    </submittedName>
</protein>
<dbReference type="Proteomes" id="UP000231383">
    <property type="component" value="Unassembled WGS sequence"/>
</dbReference>
<reference evidence="2" key="1">
    <citation type="submission" date="2017-09" db="EMBL/GenBank/DDBJ databases">
        <title>Depth-based differentiation of microbial function through sediment-hosted aquifers and enrichment of novel symbionts in the deep terrestrial subsurface.</title>
        <authorList>
            <person name="Probst A.J."/>
            <person name="Ladd B."/>
            <person name="Jarett J.K."/>
            <person name="Geller-Mcgrath D.E."/>
            <person name="Sieber C.M.K."/>
            <person name="Emerson J.B."/>
            <person name="Anantharaman K."/>
            <person name="Thomas B.C."/>
            <person name="Malmstrom R."/>
            <person name="Stieglmeier M."/>
            <person name="Klingl A."/>
            <person name="Woyke T."/>
            <person name="Ryan C.M."/>
            <person name="Banfield J.F."/>
        </authorList>
    </citation>
    <scope>NUCLEOTIDE SEQUENCE [LARGE SCALE GENOMIC DNA]</scope>
</reference>
<evidence type="ECO:0000313" key="2">
    <source>
        <dbReference type="Proteomes" id="UP000231383"/>
    </source>
</evidence>
<dbReference type="PANTHER" id="PTHR40393:SF1">
    <property type="entry name" value="LYSINE BIOSYNTHESIS PROTEIN-RELATED"/>
    <property type="match status" value="1"/>
</dbReference>
<proteinExistence type="predicted"/>
<sequence length="60" mass="6258">MAIQNTTCPVCEASVEIPEGTVESEVLTCADCSTQLVVDSISAEGVQVSEAPAVEEDWGE</sequence>
<dbReference type="Pfam" id="PF21344">
    <property type="entry name" value="Zn_ribbon_LysW"/>
    <property type="match status" value="1"/>
</dbReference>
<gene>
    <name evidence="1" type="ORF">CO051_07500</name>
</gene>
<dbReference type="Gene3D" id="2.20.28.160">
    <property type="match status" value="1"/>
</dbReference>
<dbReference type="PANTHER" id="PTHR40393">
    <property type="entry name" value="LYSINE BIOSYNTHESIS PROTEIN-RELATED-RELATED"/>
    <property type="match status" value="1"/>
</dbReference>
<comment type="caution">
    <text evidence="1">The sequence shown here is derived from an EMBL/GenBank/DDBJ whole genome shotgun (WGS) entry which is preliminary data.</text>
</comment>
<name>A0A2M8EW70_9BACT</name>
<dbReference type="AlphaFoldDB" id="A0A2M8EW70"/>